<feature type="transmembrane region" description="Helical" evidence="1">
    <location>
        <begin position="345"/>
        <end position="362"/>
    </location>
</feature>
<keyword evidence="1" id="KW-0472">Membrane</keyword>
<dbReference type="SUPFAM" id="SSF103473">
    <property type="entry name" value="MFS general substrate transporter"/>
    <property type="match status" value="1"/>
</dbReference>
<feature type="transmembrane region" description="Helical" evidence="1">
    <location>
        <begin position="244"/>
        <end position="263"/>
    </location>
</feature>
<feature type="transmembrane region" description="Helical" evidence="1">
    <location>
        <begin position="158"/>
        <end position="181"/>
    </location>
</feature>
<evidence type="ECO:0000256" key="1">
    <source>
        <dbReference type="SAM" id="Phobius"/>
    </source>
</evidence>
<feature type="transmembrane region" description="Helical" evidence="1">
    <location>
        <begin position="317"/>
        <end position="339"/>
    </location>
</feature>
<dbReference type="InterPro" id="IPR052528">
    <property type="entry name" value="Sugar_transport-like"/>
</dbReference>
<dbReference type="EMBL" id="CP006841">
    <property type="protein sequence ID" value="ALA66986.1"/>
    <property type="molecule type" value="Genomic_DNA"/>
</dbReference>
<feature type="transmembrane region" description="Helical" evidence="1">
    <location>
        <begin position="283"/>
        <end position="305"/>
    </location>
</feature>
<dbReference type="InterPro" id="IPR036259">
    <property type="entry name" value="MFS_trans_sf"/>
</dbReference>
<gene>
    <name evidence="2" type="ORF">CLAC_03855</name>
</gene>
<dbReference type="Gene3D" id="1.20.1250.20">
    <property type="entry name" value="MFS general substrate transporter like domains"/>
    <property type="match status" value="1"/>
</dbReference>
<keyword evidence="1" id="KW-1133">Transmembrane helix</keyword>
<dbReference type="PATRIC" id="fig|1408189.4.peg.770"/>
<keyword evidence="3" id="KW-1185">Reference proteome</keyword>
<evidence type="ECO:0000313" key="2">
    <source>
        <dbReference type="EMBL" id="ALA66986.1"/>
    </source>
</evidence>
<dbReference type="AlphaFoldDB" id="A0A0K2GZS8"/>
<feature type="transmembrane region" description="Helical" evidence="1">
    <location>
        <begin position="382"/>
        <end position="405"/>
    </location>
</feature>
<keyword evidence="1" id="KW-0812">Transmembrane</keyword>
<feature type="transmembrane region" description="Helical" evidence="1">
    <location>
        <begin position="92"/>
        <end position="112"/>
    </location>
</feature>
<dbReference type="PANTHER" id="PTHR23526">
    <property type="entry name" value="INTEGRAL MEMBRANE TRANSPORT PROTEIN-RELATED"/>
    <property type="match status" value="1"/>
</dbReference>
<feature type="transmembrane region" description="Helical" evidence="1">
    <location>
        <begin position="187"/>
        <end position="207"/>
    </location>
</feature>
<dbReference type="STRING" id="1408189.CLAC_03855"/>
<feature type="transmembrane region" description="Helical" evidence="1">
    <location>
        <begin position="47"/>
        <end position="66"/>
    </location>
</feature>
<dbReference type="RefSeq" id="WP_053411765.1">
    <property type="nucleotide sequence ID" value="NZ_CP006841.1"/>
</dbReference>
<dbReference type="PANTHER" id="PTHR23526:SF1">
    <property type="entry name" value="MAJOR FACILITATOR SUPERFAMILY MFS_1"/>
    <property type="match status" value="1"/>
</dbReference>
<dbReference type="KEGG" id="clw:CLAC_03855"/>
<organism evidence="2 3">
    <name type="scientific">Corynebacterium lactis RW2-5</name>
    <dbReference type="NCBI Taxonomy" id="1408189"/>
    <lineage>
        <taxon>Bacteria</taxon>
        <taxon>Bacillati</taxon>
        <taxon>Actinomycetota</taxon>
        <taxon>Actinomycetes</taxon>
        <taxon>Mycobacteriales</taxon>
        <taxon>Corynebacteriaceae</taxon>
        <taxon>Corynebacterium</taxon>
    </lineage>
</organism>
<name>A0A0K2GZS8_9CORY</name>
<reference evidence="2 3" key="1">
    <citation type="submission" date="2013-10" db="EMBL/GenBank/DDBJ databases">
        <title>Complete genome sequence of Corynebacterium lactis DSM 45799(T), isolated from raw cow milk.</title>
        <authorList>
            <person name="Ruckert C."/>
            <person name="Albersmeier A."/>
            <person name="Lipski A."/>
            <person name="Kalinowski J."/>
        </authorList>
    </citation>
    <scope>NUCLEOTIDE SEQUENCE [LARGE SCALE GENOMIC DNA]</scope>
    <source>
        <strain evidence="2 3">RW2-5</strain>
    </source>
</reference>
<dbReference type="Proteomes" id="UP000058446">
    <property type="component" value="Chromosome"/>
</dbReference>
<protein>
    <submittedName>
        <fullName evidence="2">MFS transporter</fullName>
    </submittedName>
</protein>
<dbReference type="OrthoDB" id="1117124at2"/>
<accession>A0A0K2GZS8</accession>
<evidence type="ECO:0000313" key="3">
    <source>
        <dbReference type="Proteomes" id="UP000058446"/>
    </source>
</evidence>
<proteinExistence type="predicted"/>
<sequence length="441" mass="45761">MTPNPADPETAETVSHAQPFQRSNAARYVWAHGLQNVGDQIVAAKTLLPWLLQSAGAPGFFIAMLVPIRESGSMLPQAALTPWVKTRRRRTAVWSVGALGQAASAALIALAALTLTGVWLGIAVVVALGCFATARALCSMASKDVQGRTIPKGQRGRISGRATMLGGVAAVIVGVLLWLVGERVTSGVVAALIGLAALSWVVALLIFRGVKEPASESESKGPNRSWWRDTWALFVRDRHFRSFVIVRSLLLVTALSTSFIVTLSAEVGVDIEQSAAGASDAAAAGPGIGVFVIAAGIAALIGGKITGLWSDRSSKAVLMYSALVGSVILLALVASAQWLPVGVNGWVFPLGFFAMSVVHASVRVARSTYVVDMAEGDKRTEYVGASNTLMGVVLLIVGAVSGVIASFGSSAALLFLAAVGMVGVAMSFMLKDVSAHDSAAI</sequence>
<feature type="transmembrane region" description="Helical" evidence="1">
    <location>
        <begin position="411"/>
        <end position="430"/>
    </location>
</feature>
<feature type="transmembrane region" description="Helical" evidence="1">
    <location>
        <begin position="118"/>
        <end position="138"/>
    </location>
</feature>